<evidence type="ECO:0000256" key="3">
    <source>
        <dbReference type="ARBA" id="ARBA00022801"/>
    </source>
</evidence>
<reference evidence="8" key="1">
    <citation type="submission" date="2015-12" db="EMBL/GenBank/DDBJ databases">
        <title>De novo transcriptome assembly of four potential Pierce s Disease insect vectors from Arizona vineyards.</title>
        <authorList>
            <person name="Tassone E.E."/>
        </authorList>
    </citation>
    <scope>NUCLEOTIDE SEQUENCE</scope>
</reference>
<evidence type="ECO:0000256" key="7">
    <source>
        <dbReference type="ARBA" id="ARBA00049041"/>
    </source>
</evidence>
<dbReference type="InterPro" id="IPR040043">
    <property type="entry name" value="ACTMAP"/>
</dbReference>
<dbReference type="GO" id="GO:0004177">
    <property type="term" value="F:aminopeptidase activity"/>
    <property type="evidence" value="ECO:0007669"/>
    <property type="project" value="UniProtKB-KW"/>
</dbReference>
<evidence type="ECO:0000256" key="5">
    <source>
        <dbReference type="ARBA" id="ARBA00034848"/>
    </source>
</evidence>
<sequence>MSSLTPSNSSLNILTISEHDDKTNPMIPKPPSLLLTSRTPILKEENVLRIVPRPKLNLPNENDMFDTDIEYSYQCFVPLQKVLQTGPNCGLAALAMASSVGPVQLAIEDLYKEALEKGFTKKGEMFSVENLYLLAESKLSNWFTIRHYGGGLLKHQEMIFNALKAGSIILVPYDADKNNTPCCKRGYSAHWAVLCGLLIKKDGSKFVAARQGKSKYVVSWNFLNLHKSNENLFDLNPDNVGQGDYILPDGGVKEGLSGKFIILKLKDQ</sequence>
<proteinExistence type="inferred from homology"/>
<organism evidence="8">
    <name type="scientific">Clastoptera arizonana</name>
    <name type="common">Arizona spittle bug</name>
    <dbReference type="NCBI Taxonomy" id="38151"/>
    <lineage>
        <taxon>Eukaryota</taxon>
        <taxon>Metazoa</taxon>
        <taxon>Ecdysozoa</taxon>
        <taxon>Arthropoda</taxon>
        <taxon>Hexapoda</taxon>
        <taxon>Insecta</taxon>
        <taxon>Pterygota</taxon>
        <taxon>Neoptera</taxon>
        <taxon>Paraneoptera</taxon>
        <taxon>Hemiptera</taxon>
        <taxon>Auchenorrhyncha</taxon>
        <taxon>Cercopoidea</taxon>
        <taxon>Clastopteridae</taxon>
        <taxon>Clastoptera</taxon>
    </lineage>
</organism>
<dbReference type="AlphaFoldDB" id="A0A1B6CH70"/>
<comment type="catalytic activity">
    <reaction evidence="7">
        <text>N-terminal N(alpha)-acetyl-L-cysteinyl-L-aspartyl-[protein] + H2O = N-terminal L-aspartyl-[protein] + N-acetyl-L-cysteine</text>
        <dbReference type="Rhea" id="RHEA:74579"/>
        <dbReference type="Rhea" id="RHEA-COMP:12669"/>
        <dbReference type="Rhea" id="RHEA-COMP:18395"/>
        <dbReference type="ChEBI" id="CHEBI:15377"/>
        <dbReference type="ChEBI" id="CHEBI:64720"/>
        <dbReference type="ChEBI" id="CHEBI:78236"/>
        <dbReference type="ChEBI" id="CHEBI:193599"/>
    </reaction>
    <physiologicalReaction direction="left-to-right" evidence="7">
        <dbReference type="Rhea" id="RHEA:74580"/>
    </physiologicalReaction>
</comment>
<evidence type="ECO:0000256" key="2">
    <source>
        <dbReference type="ARBA" id="ARBA00022670"/>
    </source>
</evidence>
<protein>
    <recommendedName>
        <fullName evidence="5">Actin maturation protease</fullName>
    </recommendedName>
    <alternativeName>
        <fullName evidence="6">Actin aminopeptidase ACTMAP</fullName>
    </alternativeName>
</protein>
<evidence type="ECO:0000256" key="6">
    <source>
        <dbReference type="ARBA" id="ARBA00034908"/>
    </source>
</evidence>
<dbReference type="PANTHER" id="PTHR28631">
    <property type="entry name" value="UPF0692 PROTEIN C19ORF54"/>
    <property type="match status" value="1"/>
</dbReference>
<evidence type="ECO:0000313" key="8">
    <source>
        <dbReference type="EMBL" id="JAS12721.1"/>
    </source>
</evidence>
<name>A0A1B6CH70_9HEMI</name>
<keyword evidence="2" id="KW-0645">Protease</keyword>
<dbReference type="PANTHER" id="PTHR28631:SF1">
    <property type="entry name" value="ACTIN MATURATION PROTEASE"/>
    <property type="match status" value="1"/>
</dbReference>
<dbReference type="EMBL" id="GEDC01024577">
    <property type="protein sequence ID" value="JAS12721.1"/>
    <property type="molecule type" value="Transcribed_RNA"/>
</dbReference>
<dbReference type="GO" id="GO:0006508">
    <property type="term" value="P:proteolysis"/>
    <property type="evidence" value="ECO:0007669"/>
    <property type="project" value="UniProtKB-KW"/>
</dbReference>
<comment type="similarity">
    <text evidence="4">Belongs to the ACTMAP family.</text>
</comment>
<keyword evidence="1" id="KW-0031">Aminopeptidase</keyword>
<gene>
    <name evidence="8" type="ORF">g.37970</name>
</gene>
<evidence type="ECO:0000256" key="4">
    <source>
        <dbReference type="ARBA" id="ARBA00034725"/>
    </source>
</evidence>
<dbReference type="Pfam" id="PF21646">
    <property type="entry name" value="ACTMAP-like_C"/>
    <property type="match status" value="1"/>
</dbReference>
<accession>A0A1B6CH70</accession>
<evidence type="ECO:0000256" key="1">
    <source>
        <dbReference type="ARBA" id="ARBA00022438"/>
    </source>
</evidence>
<keyword evidence="3" id="KW-0378">Hydrolase</keyword>